<reference evidence="2" key="1">
    <citation type="submission" date="2023-03" db="EMBL/GenBank/DDBJ databases">
        <title>Massive genome expansion in bonnet fungi (Mycena s.s.) driven by repeated elements and novel gene families across ecological guilds.</title>
        <authorList>
            <consortium name="Lawrence Berkeley National Laboratory"/>
            <person name="Harder C.B."/>
            <person name="Miyauchi S."/>
            <person name="Viragh M."/>
            <person name="Kuo A."/>
            <person name="Thoen E."/>
            <person name="Andreopoulos B."/>
            <person name="Lu D."/>
            <person name="Skrede I."/>
            <person name="Drula E."/>
            <person name="Henrissat B."/>
            <person name="Morin E."/>
            <person name="Kohler A."/>
            <person name="Barry K."/>
            <person name="LaButti K."/>
            <person name="Morin E."/>
            <person name="Salamov A."/>
            <person name="Lipzen A."/>
            <person name="Mereny Z."/>
            <person name="Hegedus B."/>
            <person name="Baldrian P."/>
            <person name="Stursova M."/>
            <person name="Weitz H."/>
            <person name="Taylor A."/>
            <person name="Grigoriev I.V."/>
            <person name="Nagy L.G."/>
            <person name="Martin F."/>
            <person name="Kauserud H."/>
        </authorList>
    </citation>
    <scope>NUCLEOTIDE SEQUENCE</scope>
    <source>
        <strain evidence="2">CBHHK182m</strain>
    </source>
</reference>
<accession>A0AAD7I640</accession>
<gene>
    <name evidence="2" type="ORF">B0H16DRAFT_1467389</name>
</gene>
<comment type="caution">
    <text evidence="2">The sequence shown here is derived from an EMBL/GenBank/DDBJ whole genome shotgun (WGS) entry which is preliminary data.</text>
</comment>
<dbReference type="AlphaFoldDB" id="A0AAD7I640"/>
<keyword evidence="3" id="KW-1185">Reference proteome</keyword>
<dbReference type="EMBL" id="JARKIB010000130">
    <property type="protein sequence ID" value="KAJ7734835.1"/>
    <property type="molecule type" value="Genomic_DNA"/>
</dbReference>
<dbReference type="InterPro" id="IPR043129">
    <property type="entry name" value="ATPase_NBD"/>
</dbReference>
<dbReference type="Proteomes" id="UP001215598">
    <property type="component" value="Unassembled WGS sequence"/>
</dbReference>
<feature type="signal peptide" evidence="1">
    <location>
        <begin position="1"/>
        <end position="20"/>
    </location>
</feature>
<feature type="chain" id="PRO_5042072996" evidence="1">
    <location>
        <begin position="21"/>
        <end position="252"/>
    </location>
</feature>
<evidence type="ECO:0000313" key="3">
    <source>
        <dbReference type="Proteomes" id="UP001215598"/>
    </source>
</evidence>
<evidence type="ECO:0000313" key="2">
    <source>
        <dbReference type="EMBL" id="KAJ7734835.1"/>
    </source>
</evidence>
<organism evidence="2 3">
    <name type="scientific">Mycena metata</name>
    <dbReference type="NCBI Taxonomy" id="1033252"/>
    <lineage>
        <taxon>Eukaryota</taxon>
        <taxon>Fungi</taxon>
        <taxon>Dikarya</taxon>
        <taxon>Basidiomycota</taxon>
        <taxon>Agaricomycotina</taxon>
        <taxon>Agaricomycetes</taxon>
        <taxon>Agaricomycetidae</taxon>
        <taxon>Agaricales</taxon>
        <taxon>Marasmiineae</taxon>
        <taxon>Mycenaceae</taxon>
        <taxon>Mycena</taxon>
    </lineage>
</organism>
<protein>
    <submittedName>
        <fullName evidence="2">Uncharacterized protein</fullName>
    </submittedName>
</protein>
<name>A0AAD7I640_9AGAR</name>
<proteinExistence type="predicted"/>
<evidence type="ECO:0000256" key="1">
    <source>
        <dbReference type="SAM" id="SignalP"/>
    </source>
</evidence>
<sequence>MFTVHFLTFVLSSIAAVVVAVPQTNTTTPAKDTKDFGPDDFISVYQAPHWGGEQDVLYFVDKECQPLPPRQIQNMNSVDIHPEWICIFYAYVHVQFETLSLVLMDTSNGLECDVGEDTISTILIAPGTDDMAHRRVGVDFPEVLVEPAWLLLSGTVCERRFRATYGMAESVDANRDHLYANLVPSGGNTLFFRFWGVHADGISAKAPFGIKMLASFSTFDSLWWTKEDFEQSGPGIIPVLAPDELRMLTYCY</sequence>
<keyword evidence="1" id="KW-0732">Signal</keyword>
<dbReference type="SUPFAM" id="SSF53067">
    <property type="entry name" value="Actin-like ATPase domain"/>
    <property type="match status" value="1"/>
</dbReference>